<reference evidence="2 3" key="1">
    <citation type="submission" date="2018-01" db="EMBL/GenBank/DDBJ databases">
        <title>Comparison of the Chinese Bamboo Partridge and Red Junglefowl genome sequences highlights the importance of demography in genome evolution.</title>
        <authorList>
            <person name="Tiley G.P."/>
            <person name="Kimball R.T."/>
            <person name="Braun E.L."/>
            <person name="Burleigh J.G."/>
        </authorList>
    </citation>
    <scope>NUCLEOTIDE SEQUENCE [LARGE SCALE GENOMIC DNA]</scope>
    <source>
        <strain evidence="2">RTK389</strain>
        <tissue evidence="2">Blood</tissue>
    </source>
</reference>
<evidence type="ECO:0000313" key="3">
    <source>
        <dbReference type="Proteomes" id="UP000237246"/>
    </source>
</evidence>
<accession>A0A2P4T7S7</accession>
<sequence>MLGRSSPTTRVSAWEHIPYTSQQEQSAFRNLYGSAEDSVQLCTSRAVPASRLGWQWGCPVCTDLCCPPGLPKSDPGQWWASFFFGKTNHPAMTTVSESPESLGALPVPMGPLACGLVPAAGAGRRRHASEPGIGHSS</sequence>
<protein>
    <submittedName>
        <fullName evidence="2">Uncharacterized protein</fullName>
    </submittedName>
</protein>
<dbReference type="Proteomes" id="UP000237246">
    <property type="component" value="Unassembled WGS sequence"/>
</dbReference>
<dbReference type="OrthoDB" id="9411431at2759"/>
<dbReference type="InterPro" id="IPR026754">
    <property type="entry name" value="PPDPF"/>
</dbReference>
<gene>
    <name evidence="2" type="ORF">CIB84_003849</name>
</gene>
<proteinExistence type="inferred from homology"/>
<dbReference type="EMBL" id="PPHD01005938">
    <property type="protein sequence ID" value="POI32397.1"/>
    <property type="molecule type" value="Genomic_DNA"/>
</dbReference>
<keyword evidence="3" id="KW-1185">Reference proteome</keyword>
<dbReference type="GO" id="GO:0030154">
    <property type="term" value="P:cell differentiation"/>
    <property type="evidence" value="ECO:0007669"/>
    <property type="project" value="InterPro"/>
</dbReference>
<evidence type="ECO:0000256" key="1">
    <source>
        <dbReference type="ARBA" id="ARBA00006609"/>
    </source>
</evidence>
<comment type="similarity">
    <text evidence="1">Belongs to the PPDPF family.</text>
</comment>
<dbReference type="PANTHER" id="PTHR14572">
    <property type="entry name" value="PANCREATIC PROGENITOR CELL DIFFERENTIATION AND PROLIFERATION FACTOR"/>
    <property type="match status" value="1"/>
</dbReference>
<dbReference type="AlphaFoldDB" id="A0A2P4T7S7"/>
<dbReference type="Pfam" id="PF15060">
    <property type="entry name" value="PPDFL"/>
    <property type="match status" value="1"/>
</dbReference>
<organism evidence="2 3">
    <name type="scientific">Bambusicola thoracicus</name>
    <name type="common">Chinese bamboo-partridge</name>
    <name type="synonym">Perdix thoracica</name>
    <dbReference type="NCBI Taxonomy" id="9083"/>
    <lineage>
        <taxon>Eukaryota</taxon>
        <taxon>Metazoa</taxon>
        <taxon>Chordata</taxon>
        <taxon>Craniata</taxon>
        <taxon>Vertebrata</taxon>
        <taxon>Euteleostomi</taxon>
        <taxon>Archelosauria</taxon>
        <taxon>Archosauria</taxon>
        <taxon>Dinosauria</taxon>
        <taxon>Saurischia</taxon>
        <taxon>Theropoda</taxon>
        <taxon>Coelurosauria</taxon>
        <taxon>Aves</taxon>
        <taxon>Neognathae</taxon>
        <taxon>Galloanserae</taxon>
        <taxon>Galliformes</taxon>
        <taxon>Phasianidae</taxon>
        <taxon>Perdicinae</taxon>
        <taxon>Bambusicola</taxon>
    </lineage>
</organism>
<comment type="caution">
    <text evidence="2">The sequence shown here is derived from an EMBL/GenBank/DDBJ whole genome shotgun (WGS) entry which is preliminary data.</text>
</comment>
<evidence type="ECO:0000313" key="2">
    <source>
        <dbReference type="EMBL" id="POI32397.1"/>
    </source>
</evidence>
<name>A0A2P4T7S7_BAMTH</name>